<dbReference type="EMBL" id="CAKOFQ010008691">
    <property type="protein sequence ID" value="CAH2015467.1"/>
    <property type="molecule type" value="Genomic_DNA"/>
</dbReference>
<proteinExistence type="predicted"/>
<dbReference type="Proteomes" id="UP001152888">
    <property type="component" value="Unassembled WGS sequence"/>
</dbReference>
<evidence type="ECO:0000313" key="3">
    <source>
        <dbReference type="Proteomes" id="UP001152888"/>
    </source>
</evidence>
<name>A0A9P0MMY9_ACAOB</name>
<dbReference type="PANTHER" id="PTHR45913">
    <property type="entry name" value="EPM2A-INTERACTING PROTEIN 1"/>
    <property type="match status" value="1"/>
</dbReference>
<keyword evidence="3" id="KW-1185">Reference proteome</keyword>
<evidence type="ECO:0000313" key="2">
    <source>
        <dbReference type="EMBL" id="CAH2015467.1"/>
    </source>
</evidence>
<dbReference type="AlphaFoldDB" id="A0A9P0MMY9"/>
<dbReference type="OrthoDB" id="6375347at2759"/>
<organism evidence="2 3">
    <name type="scientific">Acanthoscelides obtectus</name>
    <name type="common">Bean weevil</name>
    <name type="synonym">Bruchus obtectus</name>
    <dbReference type="NCBI Taxonomy" id="200917"/>
    <lineage>
        <taxon>Eukaryota</taxon>
        <taxon>Metazoa</taxon>
        <taxon>Ecdysozoa</taxon>
        <taxon>Arthropoda</taxon>
        <taxon>Hexapoda</taxon>
        <taxon>Insecta</taxon>
        <taxon>Pterygota</taxon>
        <taxon>Neoptera</taxon>
        <taxon>Endopterygota</taxon>
        <taxon>Coleoptera</taxon>
        <taxon>Polyphaga</taxon>
        <taxon>Cucujiformia</taxon>
        <taxon>Chrysomeloidea</taxon>
        <taxon>Chrysomelidae</taxon>
        <taxon>Bruchinae</taxon>
        <taxon>Bruchini</taxon>
        <taxon>Acanthoscelides</taxon>
    </lineage>
</organism>
<sequence length="140" mass="15759">MKVLSNDSMRPNRLERHLKQQHPTLVLKTKKFFSSKAESLERMRLDKSGSYHSGVSQHLKGSFEIAFMIATQKKPHIIGEELMKPCVLKATQIILGEGAEQEMKSISLSNNTVKQIINKVNLSPFFAISCDESDIVNCAQ</sequence>
<reference evidence="2" key="1">
    <citation type="submission" date="2022-03" db="EMBL/GenBank/DDBJ databases">
        <authorList>
            <person name="Sayadi A."/>
        </authorList>
    </citation>
    <scope>NUCLEOTIDE SEQUENCE</scope>
</reference>
<comment type="caution">
    <text evidence="2">The sequence shown here is derived from an EMBL/GenBank/DDBJ whole genome shotgun (WGS) entry which is preliminary data.</text>
</comment>
<dbReference type="PANTHER" id="PTHR45913:SF22">
    <property type="entry name" value="SCAN BOX DOMAIN-CONTAINING PROTEIN"/>
    <property type="match status" value="1"/>
</dbReference>
<accession>A0A9P0MMY9</accession>
<evidence type="ECO:0000256" key="1">
    <source>
        <dbReference type="SAM" id="MobiDB-lite"/>
    </source>
</evidence>
<feature type="region of interest" description="Disordered" evidence="1">
    <location>
        <begin position="1"/>
        <end position="21"/>
    </location>
</feature>
<gene>
    <name evidence="2" type="ORF">ACAOBT_LOCUS34775</name>
</gene>
<protein>
    <submittedName>
        <fullName evidence="2">Uncharacterized protein</fullName>
    </submittedName>
</protein>